<dbReference type="Proteomes" id="UP001610063">
    <property type="component" value="Unassembled WGS sequence"/>
</dbReference>
<name>A0ABW7NCT0_9BACT</name>
<keyword evidence="1" id="KW-0479">Metal-binding</keyword>
<dbReference type="EMBL" id="JBIPKE010000020">
    <property type="protein sequence ID" value="MFH6985426.1"/>
    <property type="molecule type" value="Genomic_DNA"/>
</dbReference>
<accession>A0ABW7NCT0</accession>
<evidence type="ECO:0008006" key="4">
    <source>
        <dbReference type="Google" id="ProtNLM"/>
    </source>
</evidence>
<gene>
    <name evidence="2" type="ORF">ACHKAR_18380</name>
</gene>
<sequence length="366" mass="43102">MAKKDRKIVILGAGASIGSKRFPIRSSHDQFRDTMPSAENFFFDLFKVNNPENKYLNSLNFLGLTYEGLHDLIVRSWNINNDGFDPNEWKGVNIEEVMTFFEVGSNMHPKGSNEQKMFNKAQEYLLSFLNPFMPMICEDQHCEYLLQVFWQLDKSDSIISYNWDTIAEFTLQEAARMKRGELAQLRNYAKLLREESINPTEYRSRGILLKLHGSFNWMMCENKECHSFNKIAAPFQPRKYKLLKLRETWNCPTCGGKRLKPLIVPPVSNKMIHKNSFLKNQWMIAREKLIDVTELIFIGYSFPPTDYYTEWLFRQLNFIENRHPLKVTVVNPEFGKRNTYVTRRYNNIFKGAEITGFKTLKDYVKN</sequence>
<reference evidence="2 3" key="1">
    <citation type="journal article" date="2013" name="Int. J. Syst. Evol. Microbiol.">
        <title>Marinoscillum luteum sp. nov., isolated from marine sediment.</title>
        <authorList>
            <person name="Cha I.T."/>
            <person name="Park S.J."/>
            <person name="Kim S.J."/>
            <person name="Kim J.G."/>
            <person name="Jung M.Y."/>
            <person name="Shin K.S."/>
            <person name="Kwon K.K."/>
            <person name="Yang S.H."/>
            <person name="Seo Y.S."/>
            <person name="Rhee S.K."/>
        </authorList>
    </citation>
    <scope>NUCLEOTIDE SEQUENCE [LARGE SCALE GENOMIC DNA]</scope>
    <source>
        <strain evidence="2 3">KCTC 23939</strain>
    </source>
</reference>
<evidence type="ECO:0000313" key="2">
    <source>
        <dbReference type="EMBL" id="MFH6985426.1"/>
    </source>
</evidence>
<dbReference type="PROSITE" id="PS00202">
    <property type="entry name" value="RUBREDOXIN"/>
    <property type="match status" value="1"/>
</dbReference>
<dbReference type="InterPro" id="IPR018527">
    <property type="entry name" value="Rubredoxin_Fe_BS"/>
</dbReference>
<comment type="caution">
    <text evidence="2">The sequence shown here is derived from an EMBL/GenBank/DDBJ whole genome shotgun (WGS) entry which is preliminary data.</text>
</comment>
<dbReference type="RefSeq" id="WP_395418884.1">
    <property type="nucleotide sequence ID" value="NZ_JBIPKE010000020.1"/>
</dbReference>
<protein>
    <recommendedName>
        <fullName evidence="4">Deacetylase sirtuin-type domain-containing protein</fullName>
    </recommendedName>
</protein>
<evidence type="ECO:0000256" key="1">
    <source>
        <dbReference type="ARBA" id="ARBA00022723"/>
    </source>
</evidence>
<dbReference type="SUPFAM" id="SSF52467">
    <property type="entry name" value="DHS-like NAD/FAD-binding domain"/>
    <property type="match status" value="1"/>
</dbReference>
<dbReference type="InterPro" id="IPR029035">
    <property type="entry name" value="DHS-like_NAD/FAD-binding_dom"/>
</dbReference>
<organism evidence="2 3">
    <name type="scientific">Marinoscillum luteum</name>
    <dbReference type="NCBI Taxonomy" id="861051"/>
    <lineage>
        <taxon>Bacteria</taxon>
        <taxon>Pseudomonadati</taxon>
        <taxon>Bacteroidota</taxon>
        <taxon>Cytophagia</taxon>
        <taxon>Cytophagales</taxon>
        <taxon>Reichenbachiellaceae</taxon>
        <taxon>Marinoscillum</taxon>
    </lineage>
</organism>
<keyword evidence="3" id="KW-1185">Reference proteome</keyword>
<evidence type="ECO:0000313" key="3">
    <source>
        <dbReference type="Proteomes" id="UP001610063"/>
    </source>
</evidence>
<proteinExistence type="predicted"/>